<name>A0A5K8AH07_9BACT</name>
<organism evidence="2 3">
    <name type="scientific">Desulfosarcina ovata subsp. ovata</name>
    <dbReference type="NCBI Taxonomy" id="2752305"/>
    <lineage>
        <taxon>Bacteria</taxon>
        <taxon>Pseudomonadati</taxon>
        <taxon>Thermodesulfobacteriota</taxon>
        <taxon>Desulfobacteria</taxon>
        <taxon>Desulfobacterales</taxon>
        <taxon>Desulfosarcinaceae</taxon>
        <taxon>Desulfosarcina</taxon>
    </lineage>
</organism>
<evidence type="ECO:0000313" key="3">
    <source>
        <dbReference type="Proteomes" id="UP000422108"/>
    </source>
</evidence>
<keyword evidence="1" id="KW-1133">Transmembrane helix</keyword>
<proteinExistence type="predicted"/>
<gene>
    <name evidence="2" type="ORF">DSCOOX_51530</name>
</gene>
<feature type="transmembrane region" description="Helical" evidence="1">
    <location>
        <begin position="6"/>
        <end position="24"/>
    </location>
</feature>
<keyword evidence="1" id="KW-0812">Transmembrane</keyword>
<dbReference type="RefSeq" id="WP_155312790.1">
    <property type="nucleotide sequence ID" value="NZ_AP021879.1"/>
</dbReference>
<accession>A0A5K8AH07</accession>
<evidence type="ECO:0000313" key="2">
    <source>
        <dbReference type="EMBL" id="BBO91973.1"/>
    </source>
</evidence>
<dbReference type="EMBL" id="AP021879">
    <property type="protein sequence ID" value="BBO91973.1"/>
    <property type="molecule type" value="Genomic_DNA"/>
</dbReference>
<sequence length="146" mass="17384">MDIFLIFPIVISIVAVAIAYYSFVDNRQLLKWSTSYTRLREAESLIKDNPELLDLYSVDENLLKRCNTNAQEIAYMLSILRTMQELYRFQKNAGLSPYLKKIFESQKVVLIWEEIIFNRFVFRTKFVDDLNNYVREGTLQKDTNYE</sequence>
<reference evidence="2 3" key="1">
    <citation type="submission" date="2019-11" db="EMBL/GenBank/DDBJ databases">
        <title>Comparative genomics of hydrocarbon-degrading Desulfosarcina strains.</title>
        <authorList>
            <person name="Watanabe M."/>
            <person name="Kojima H."/>
            <person name="Fukui M."/>
        </authorList>
    </citation>
    <scope>NUCLEOTIDE SEQUENCE [LARGE SCALE GENOMIC DNA]</scope>
    <source>
        <strain evidence="3">oXyS1</strain>
    </source>
</reference>
<evidence type="ECO:0000256" key="1">
    <source>
        <dbReference type="SAM" id="Phobius"/>
    </source>
</evidence>
<protein>
    <submittedName>
        <fullName evidence="2">Uncharacterized protein</fullName>
    </submittedName>
</protein>
<keyword evidence="3" id="KW-1185">Reference proteome</keyword>
<dbReference type="Proteomes" id="UP000422108">
    <property type="component" value="Chromosome"/>
</dbReference>
<dbReference type="AlphaFoldDB" id="A0A5K8AH07"/>
<keyword evidence="1" id="KW-0472">Membrane</keyword>